<dbReference type="GO" id="GO:0030170">
    <property type="term" value="F:pyridoxal phosphate binding"/>
    <property type="evidence" value="ECO:0007669"/>
    <property type="project" value="InterPro"/>
</dbReference>
<comment type="similarity">
    <text evidence="2">Belongs to the class-I pyridoxal-phosphate-dependent aminotransferase family.</text>
</comment>
<reference evidence="8" key="2">
    <citation type="submission" date="2020-09" db="EMBL/GenBank/DDBJ databases">
        <authorList>
            <person name="Sun Q."/>
            <person name="Ohkuma M."/>
        </authorList>
    </citation>
    <scope>NUCLEOTIDE SEQUENCE</scope>
    <source>
        <strain evidence="8">JCM 10088</strain>
    </source>
</reference>
<keyword evidence="9" id="KW-1185">Reference proteome</keyword>
<evidence type="ECO:0000313" key="8">
    <source>
        <dbReference type="EMBL" id="GGP19866.1"/>
    </source>
</evidence>
<dbReference type="PANTHER" id="PTHR46383">
    <property type="entry name" value="ASPARTATE AMINOTRANSFERASE"/>
    <property type="match status" value="1"/>
</dbReference>
<comment type="caution">
    <text evidence="8">The sequence shown here is derived from an EMBL/GenBank/DDBJ whole genome shotgun (WGS) entry which is preliminary data.</text>
</comment>
<dbReference type="Proteomes" id="UP000610960">
    <property type="component" value="Unassembled WGS sequence"/>
</dbReference>
<dbReference type="InterPro" id="IPR004839">
    <property type="entry name" value="Aminotransferase_I/II_large"/>
</dbReference>
<dbReference type="SUPFAM" id="SSF53383">
    <property type="entry name" value="PLP-dependent transferases"/>
    <property type="match status" value="1"/>
</dbReference>
<dbReference type="InterPro" id="IPR015424">
    <property type="entry name" value="PyrdxlP-dep_Trfase"/>
</dbReference>
<accession>A0A830GUJ3</accession>
<evidence type="ECO:0000256" key="4">
    <source>
        <dbReference type="ARBA" id="ARBA00022576"/>
    </source>
</evidence>
<dbReference type="InterPro" id="IPR050596">
    <property type="entry name" value="AspAT/PAT-like"/>
</dbReference>
<protein>
    <submittedName>
        <fullName evidence="8">Aspartate aminotransferase</fullName>
    </submittedName>
</protein>
<dbReference type="EMBL" id="BMNL01000001">
    <property type="protein sequence ID" value="GGP19866.1"/>
    <property type="molecule type" value="Genomic_DNA"/>
</dbReference>
<dbReference type="GO" id="GO:0008483">
    <property type="term" value="F:transaminase activity"/>
    <property type="evidence" value="ECO:0007669"/>
    <property type="project" value="UniProtKB-KW"/>
</dbReference>
<sequence>MKISSRVGILPGSRIRETLGAVDELKSRGVDVIEMHIGQPGLPPAQSMLKEFSEQLIRDSFDMSSYTPTPGIRQLREAIVEDYRKYSGIKLEPDNVVVTTGSSEAIIGLAMTLVEPGTNVVMVNPTYLLYKPTYEFFGAKVNEVRVGIENGFNPSEEDLKMAVNRDTRAIILVSPDNPTGAVLREEVIKTAVDLAVDNDIFLIYDEAYKHLYYEGQHVYALKYDAEHVIAMDTFSKDPAMPGWRLGYVLMPKEFAATFSKVKQYININPPTPAQYLAVLYLRKYKDQYIKEVLPVYKERLNSVYEAIRSYLPDASVMKPKAGLFIFPNLDKYLGRLGLNDESFAQRLLREKHVGVVPGSAFGDAGRNHVRINFAKESPDRLIRGIKLMAEFLTHT</sequence>
<gene>
    <name evidence="8" type="ORF">GCM10007981_05280</name>
</gene>
<name>A0A830GUJ3_9CREN</name>
<dbReference type="GO" id="GO:0006520">
    <property type="term" value="P:amino acid metabolic process"/>
    <property type="evidence" value="ECO:0007669"/>
    <property type="project" value="InterPro"/>
</dbReference>
<comment type="subunit">
    <text evidence="3">Homodimer.</text>
</comment>
<dbReference type="RefSeq" id="WP_188595885.1">
    <property type="nucleotide sequence ID" value="NZ_BMNL01000001.1"/>
</dbReference>
<organism evidence="8 9">
    <name type="scientific">Thermocladium modestius</name>
    <dbReference type="NCBI Taxonomy" id="62609"/>
    <lineage>
        <taxon>Archaea</taxon>
        <taxon>Thermoproteota</taxon>
        <taxon>Thermoprotei</taxon>
        <taxon>Thermoproteales</taxon>
        <taxon>Thermoproteaceae</taxon>
        <taxon>Thermocladium</taxon>
    </lineage>
</organism>
<evidence type="ECO:0000256" key="5">
    <source>
        <dbReference type="ARBA" id="ARBA00022679"/>
    </source>
</evidence>
<evidence type="ECO:0000259" key="7">
    <source>
        <dbReference type="Pfam" id="PF00155"/>
    </source>
</evidence>
<dbReference type="AlphaFoldDB" id="A0A830GUJ3"/>
<dbReference type="Gene3D" id="3.40.640.10">
    <property type="entry name" value="Type I PLP-dependent aspartate aminotransferase-like (Major domain)"/>
    <property type="match status" value="1"/>
</dbReference>
<dbReference type="CDD" id="cd00609">
    <property type="entry name" value="AAT_like"/>
    <property type="match status" value="1"/>
</dbReference>
<feature type="domain" description="Aminotransferase class I/classII large" evidence="7">
    <location>
        <begin position="31"/>
        <end position="380"/>
    </location>
</feature>
<keyword evidence="4 8" id="KW-0032">Aminotransferase</keyword>
<proteinExistence type="inferred from homology"/>
<comment type="cofactor">
    <cofactor evidence="1">
        <name>pyridoxal 5'-phosphate</name>
        <dbReference type="ChEBI" id="CHEBI:597326"/>
    </cofactor>
</comment>
<keyword evidence="5 8" id="KW-0808">Transferase</keyword>
<dbReference type="PANTHER" id="PTHR46383:SF1">
    <property type="entry name" value="ASPARTATE AMINOTRANSFERASE"/>
    <property type="match status" value="1"/>
</dbReference>
<evidence type="ECO:0000313" key="9">
    <source>
        <dbReference type="Proteomes" id="UP000610960"/>
    </source>
</evidence>
<dbReference type="InterPro" id="IPR015421">
    <property type="entry name" value="PyrdxlP-dep_Trfase_major"/>
</dbReference>
<evidence type="ECO:0000256" key="6">
    <source>
        <dbReference type="ARBA" id="ARBA00022898"/>
    </source>
</evidence>
<dbReference type="OrthoDB" id="372018at2157"/>
<evidence type="ECO:0000256" key="2">
    <source>
        <dbReference type="ARBA" id="ARBA00007441"/>
    </source>
</evidence>
<evidence type="ECO:0000256" key="3">
    <source>
        <dbReference type="ARBA" id="ARBA00011738"/>
    </source>
</evidence>
<evidence type="ECO:0000256" key="1">
    <source>
        <dbReference type="ARBA" id="ARBA00001933"/>
    </source>
</evidence>
<keyword evidence="6" id="KW-0663">Pyridoxal phosphate</keyword>
<dbReference type="Pfam" id="PF00155">
    <property type="entry name" value="Aminotran_1_2"/>
    <property type="match status" value="1"/>
</dbReference>
<reference evidence="8" key="1">
    <citation type="journal article" date="2014" name="Int. J. Syst. Evol. Microbiol.">
        <title>Complete genome sequence of Corynebacterium casei LMG S-19264T (=DSM 44701T), isolated from a smear-ripened cheese.</title>
        <authorList>
            <consortium name="US DOE Joint Genome Institute (JGI-PGF)"/>
            <person name="Walter F."/>
            <person name="Albersmeier A."/>
            <person name="Kalinowski J."/>
            <person name="Ruckert C."/>
        </authorList>
    </citation>
    <scope>NUCLEOTIDE SEQUENCE</scope>
    <source>
        <strain evidence="8">JCM 10088</strain>
    </source>
</reference>